<sequence length="333" mass="38750">MNTSWHPANFTRTPNEPPRILPIVALVRPKWSVMIPVYNAGPFLKESILSVLKQAQDEVDMQIQVVDDCSTDVDVESFVYQLGNGRIEYYRQPFNVGSLRNFETCINLAKGKYIHLLHSDDLVHLGFYKRLESLFERYPTVGAAFCHYQYIDETGKVVLVPDAESTEEGILENWLLRLSERQRIQYVAIAVKREVYEELGAFYGVHYGEDWEMWARIASKYPFAYSPAILASYRRHENSISGKSFSSAQNLHDLEFVMEKINRLLPEHERKAALQRAKKFYAYYALRTAGVLWAKFRDSKGARMQMKKAWSMHQDIFLAYQILKMVGRLIINR</sequence>
<dbReference type="GO" id="GO:0016758">
    <property type="term" value="F:hexosyltransferase activity"/>
    <property type="evidence" value="ECO:0007669"/>
    <property type="project" value="UniProtKB-ARBA"/>
</dbReference>
<dbReference type="SUPFAM" id="SSF53448">
    <property type="entry name" value="Nucleotide-diphospho-sugar transferases"/>
    <property type="match status" value="1"/>
</dbReference>
<accession>A0A1T5KQH6</accession>
<dbReference type="Gene3D" id="3.90.550.10">
    <property type="entry name" value="Spore Coat Polysaccharide Biosynthesis Protein SpsA, Chain A"/>
    <property type="match status" value="1"/>
</dbReference>
<gene>
    <name evidence="2" type="ORF">SAMN05660236_2475</name>
</gene>
<dbReference type="InterPro" id="IPR029044">
    <property type="entry name" value="Nucleotide-diphossugar_trans"/>
</dbReference>
<proteinExistence type="predicted"/>
<evidence type="ECO:0000313" key="2">
    <source>
        <dbReference type="EMBL" id="SKC65910.1"/>
    </source>
</evidence>
<dbReference type="InterPro" id="IPR001173">
    <property type="entry name" value="Glyco_trans_2-like"/>
</dbReference>
<protein>
    <submittedName>
        <fullName evidence="2">Glycosyl transferase family 2</fullName>
    </submittedName>
</protein>
<organism evidence="2 3">
    <name type="scientific">Ohtaekwangia koreensis</name>
    <dbReference type="NCBI Taxonomy" id="688867"/>
    <lineage>
        <taxon>Bacteria</taxon>
        <taxon>Pseudomonadati</taxon>
        <taxon>Bacteroidota</taxon>
        <taxon>Cytophagia</taxon>
        <taxon>Cytophagales</taxon>
        <taxon>Fulvivirgaceae</taxon>
        <taxon>Ohtaekwangia</taxon>
    </lineage>
</organism>
<dbReference type="AlphaFoldDB" id="A0A1T5KQH6"/>
<evidence type="ECO:0000313" key="3">
    <source>
        <dbReference type="Proteomes" id="UP000190961"/>
    </source>
</evidence>
<feature type="domain" description="Glycosyltransferase 2-like" evidence="1">
    <location>
        <begin position="32"/>
        <end position="163"/>
    </location>
</feature>
<dbReference type="Proteomes" id="UP000190961">
    <property type="component" value="Unassembled WGS sequence"/>
</dbReference>
<keyword evidence="3" id="KW-1185">Reference proteome</keyword>
<reference evidence="2 3" key="1">
    <citation type="submission" date="2017-02" db="EMBL/GenBank/DDBJ databases">
        <authorList>
            <person name="Peterson S.W."/>
        </authorList>
    </citation>
    <scope>NUCLEOTIDE SEQUENCE [LARGE SCALE GENOMIC DNA]</scope>
    <source>
        <strain evidence="2 3">DSM 25262</strain>
    </source>
</reference>
<dbReference type="PANTHER" id="PTHR22916:SF3">
    <property type="entry name" value="UDP-GLCNAC:BETAGAL BETA-1,3-N-ACETYLGLUCOSAMINYLTRANSFERASE-LIKE PROTEIN 1"/>
    <property type="match status" value="1"/>
</dbReference>
<dbReference type="EMBL" id="FUZU01000001">
    <property type="protein sequence ID" value="SKC65910.1"/>
    <property type="molecule type" value="Genomic_DNA"/>
</dbReference>
<name>A0A1T5KQH6_9BACT</name>
<dbReference type="Pfam" id="PF00535">
    <property type="entry name" value="Glycos_transf_2"/>
    <property type="match status" value="1"/>
</dbReference>
<dbReference type="PANTHER" id="PTHR22916">
    <property type="entry name" value="GLYCOSYLTRANSFERASE"/>
    <property type="match status" value="1"/>
</dbReference>
<evidence type="ECO:0000259" key="1">
    <source>
        <dbReference type="Pfam" id="PF00535"/>
    </source>
</evidence>
<dbReference type="STRING" id="688867.SAMN05660236_2475"/>
<keyword evidence="2" id="KW-0808">Transferase</keyword>